<gene>
    <name evidence="2" type="ORF">CYMTET_40764</name>
</gene>
<comment type="caution">
    <text evidence="2">The sequence shown here is derived from an EMBL/GenBank/DDBJ whole genome shotgun (WGS) entry which is preliminary data.</text>
</comment>
<dbReference type="EMBL" id="LGRX02027104">
    <property type="protein sequence ID" value="KAK3249825.1"/>
    <property type="molecule type" value="Genomic_DNA"/>
</dbReference>
<evidence type="ECO:0000313" key="3">
    <source>
        <dbReference type="Proteomes" id="UP001190700"/>
    </source>
</evidence>
<feature type="compositionally biased region" description="Basic and acidic residues" evidence="1">
    <location>
        <begin position="265"/>
        <end position="276"/>
    </location>
</feature>
<keyword evidence="3" id="KW-1185">Reference proteome</keyword>
<protein>
    <submittedName>
        <fullName evidence="2">Uncharacterized protein</fullName>
    </submittedName>
</protein>
<dbReference type="AlphaFoldDB" id="A0AAE0C9G1"/>
<dbReference type="Proteomes" id="UP001190700">
    <property type="component" value="Unassembled WGS sequence"/>
</dbReference>
<feature type="region of interest" description="Disordered" evidence="1">
    <location>
        <begin position="213"/>
        <end position="276"/>
    </location>
</feature>
<sequence length="276" mass="31643">MQKIQYKLSEALRTAEKWKGGTLSKAVIDFYLNRMYRYVIKSVAAKEDLEWAFPDEEKVEWLHGAVLNVVDHAFSTHENCGKYRVPLPDGTWYSWRCGVDANEPDYKPNLTHGKFLAPDDPPGYHEKVKAVFAGRSAKKEVLLKQLHKTDTNANESHNSMVVRGTLPGDKAQQNCQSGVFFWAHCHAILMKNEDMSYRRELCKRLGPLESMYTSDERAQRRKEKAAEARVTHAGKKKGRLVRDNKSARNNPLSERRFGYASQAGFDHDSRGHMLEE</sequence>
<proteinExistence type="predicted"/>
<evidence type="ECO:0000256" key="1">
    <source>
        <dbReference type="SAM" id="MobiDB-lite"/>
    </source>
</evidence>
<reference evidence="2 3" key="1">
    <citation type="journal article" date="2015" name="Genome Biol. Evol.">
        <title>Comparative Genomics of a Bacterivorous Green Alga Reveals Evolutionary Causalities and Consequences of Phago-Mixotrophic Mode of Nutrition.</title>
        <authorList>
            <person name="Burns J.A."/>
            <person name="Paasch A."/>
            <person name="Narechania A."/>
            <person name="Kim E."/>
        </authorList>
    </citation>
    <scope>NUCLEOTIDE SEQUENCE [LARGE SCALE GENOMIC DNA]</scope>
    <source>
        <strain evidence="2 3">PLY_AMNH</strain>
    </source>
</reference>
<name>A0AAE0C9G1_9CHLO</name>
<accession>A0AAE0C9G1</accession>
<evidence type="ECO:0000313" key="2">
    <source>
        <dbReference type="EMBL" id="KAK3249825.1"/>
    </source>
</evidence>
<organism evidence="2 3">
    <name type="scientific">Cymbomonas tetramitiformis</name>
    <dbReference type="NCBI Taxonomy" id="36881"/>
    <lineage>
        <taxon>Eukaryota</taxon>
        <taxon>Viridiplantae</taxon>
        <taxon>Chlorophyta</taxon>
        <taxon>Pyramimonadophyceae</taxon>
        <taxon>Pyramimonadales</taxon>
        <taxon>Pyramimonadaceae</taxon>
        <taxon>Cymbomonas</taxon>
    </lineage>
</organism>
<feature type="compositionally biased region" description="Basic and acidic residues" evidence="1">
    <location>
        <begin position="214"/>
        <end position="230"/>
    </location>
</feature>